<evidence type="ECO:0000256" key="1">
    <source>
        <dbReference type="ARBA" id="ARBA00004123"/>
    </source>
</evidence>
<keyword evidence="3" id="KW-0863">Zinc-finger</keyword>
<keyword evidence="5" id="KW-0539">Nucleus</keyword>
<dbReference type="GO" id="GO:0008270">
    <property type="term" value="F:zinc ion binding"/>
    <property type="evidence" value="ECO:0007669"/>
    <property type="project" value="UniProtKB-KW"/>
</dbReference>
<sequence length="184" mass="20839">MKKVVEAIKNEPYVTVVSDGWANPNKQSIVNFVITSPRMNPVFWSPVATGDNQHTGEYIADRVEEVIVEIEGIMRAGAVCGVVTDNAKNMKRAWSILKEKRPSLTCNGCGAYMMNLIMKDVLALEPVKNVLNSAIWLSKYILNRYILLDHFEKIQKGLSFESRRRLCLPVPTRWYTSEACMKSV</sequence>
<keyword evidence="2" id="KW-0479">Metal-binding</keyword>
<dbReference type="Proteomes" id="UP000054636">
    <property type="component" value="Unassembled WGS sequence"/>
</dbReference>
<accession>A0A0W8CNV1</accession>
<dbReference type="InterPro" id="IPR007021">
    <property type="entry name" value="DUF659"/>
</dbReference>
<dbReference type="GO" id="GO:0005634">
    <property type="term" value="C:nucleus"/>
    <property type="evidence" value="ECO:0007669"/>
    <property type="project" value="UniProtKB-SubCell"/>
</dbReference>
<evidence type="ECO:0000256" key="4">
    <source>
        <dbReference type="ARBA" id="ARBA00022833"/>
    </source>
</evidence>
<organism evidence="7 8">
    <name type="scientific">Phytophthora nicotianae</name>
    <name type="common">Potato buckeye rot agent</name>
    <name type="synonym">Phytophthora parasitica</name>
    <dbReference type="NCBI Taxonomy" id="4792"/>
    <lineage>
        <taxon>Eukaryota</taxon>
        <taxon>Sar</taxon>
        <taxon>Stramenopiles</taxon>
        <taxon>Oomycota</taxon>
        <taxon>Peronosporomycetes</taxon>
        <taxon>Peronosporales</taxon>
        <taxon>Peronosporaceae</taxon>
        <taxon>Phytophthora</taxon>
    </lineage>
</organism>
<evidence type="ECO:0000259" key="6">
    <source>
        <dbReference type="Pfam" id="PF04937"/>
    </source>
</evidence>
<evidence type="ECO:0000313" key="7">
    <source>
        <dbReference type="EMBL" id="KUF85701.1"/>
    </source>
</evidence>
<dbReference type="PANTHER" id="PTHR46481">
    <property type="entry name" value="ZINC FINGER BED DOMAIN-CONTAINING PROTEIN 4"/>
    <property type="match status" value="1"/>
</dbReference>
<evidence type="ECO:0000256" key="5">
    <source>
        <dbReference type="ARBA" id="ARBA00023242"/>
    </source>
</evidence>
<evidence type="ECO:0000256" key="2">
    <source>
        <dbReference type="ARBA" id="ARBA00022723"/>
    </source>
</evidence>
<evidence type="ECO:0000256" key="3">
    <source>
        <dbReference type="ARBA" id="ARBA00022771"/>
    </source>
</evidence>
<dbReference type="InterPro" id="IPR012337">
    <property type="entry name" value="RNaseH-like_sf"/>
</dbReference>
<feature type="domain" description="DUF659" evidence="6">
    <location>
        <begin position="13"/>
        <end position="134"/>
    </location>
</feature>
<comment type="caution">
    <text evidence="7">The sequence shown here is derived from an EMBL/GenBank/DDBJ whole genome shotgun (WGS) entry which is preliminary data.</text>
</comment>
<dbReference type="EMBL" id="LNFP01001568">
    <property type="protein sequence ID" value="KUF85701.1"/>
    <property type="molecule type" value="Genomic_DNA"/>
</dbReference>
<reference evidence="7 8" key="1">
    <citation type="submission" date="2015-11" db="EMBL/GenBank/DDBJ databases">
        <title>Genomes and virulence difference between two physiological races of Phytophthora nicotianae.</title>
        <authorList>
            <person name="Liu H."/>
            <person name="Ma X."/>
            <person name="Yu H."/>
            <person name="Fang D."/>
            <person name="Li Y."/>
            <person name="Wang X."/>
            <person name="Wang W."/>
            <person name="Dong Y."/>
            <person name="Xiao B."/>
        </authorList>
    </citation>
    <scope>NUCLEOTIDE SEQUENCE [LARGE SCALE GENOMIC DNA]</scope>
    <source>
        <strain evidence="8">race 1</strain>
    </source>
</reference>
<dbReference type="SUPFAM" id="SSF53098">
    <property type="entry name" value="Ribonuclease H-like"/>
    <property type="match status" value="1"/>
</dbReference>
<name>A0A0W8CNV1_PHYNI</name>
<dbReference type="AlphaFoldDB" id="A0A0W8CNV1"/>
<comment type="subcellular location">
    <subcellularLocation>
        <location evidence="1">Nucleus</location>
    </subcellularLocation>
</comment>
<gene>
    <name evidence="7" type="ORF">AM588_10007725</name>
</gene>
<dbReference type="Pfam" id="PF04937">
    <property type="entry name" value="DUF659"/>
    <property type="match status" value="1"/>
</dbReference>
<keyword evidence="4" id="KW-0862">Zinc</keyword>
<dbReference type="PANTHER" id="PTHR46481:SF10">
    <property type="entry name" value="ZINC FINGER BED DOMAIN-CONTAINING PROTEIN 39"/>
    <property type="match status" value="1"/>
</dbReference>
<evidence type="ECO:0000313" key="8">
    <source>
        <dbReference type="Proteomes" id="UP000054636"/>
    </source>
</evidence>
<dbReference type="InterPro" id="IPR052035">
    <property type="entry name" value="ZnF_BED_domain_contain"/>
</dbReference>
<proteinExistence type="predicted"/>
<protein>
    <recommendedName>
        <fullName evidence="6">DUF659 domain-containing protein</fullName>
    </recommendedName>
</protein>